<evidence type="ECO:0000313" key="4">
    <source>
        <dbReference type="Proteomes" id="UP000230842"/>
    </source>
</evidence>
<keyword evidence="4" id="KW-1185">Reference proteome</keyword>
<dbReference type="InterPro" id="IPR016181">
    <property type="entry name" value="Acyl_CoA_acyltransferase"/>
</dbReference>
<comment type="caution">
    <text evidence="3">The sequence shown here is derived from an EMBL/GenBank/DDBJ whole genome shotgun (WGS) entry which is preliminary data.</text>
</comment>
<feature type="domain" description="BioF2-like acetyltransferase" evidence="2">
    <location>
        <begin position="189"/>
        <end position="327"/>
    </location>
</feature>
<dbReference type="GO" id="GO:0016740">
    <property type="term" value="F:transferase activity"/>
    <property type="evidence" value="ECO:0007669"/>
    <property type="project" value="UniProtKB-KW"/>
</dbReference>
<evidence type="ECO:0000256" key="1">
    <source>
        <dbReference type="SAM" id="MobiDB-lite"/>
    </source>
</evidence>
<dbReference type="AlphaFoldDB" id="A0A2M9B843"/>
<sequence length="381" mass="40714">MRTEALERVTVDLLEELGVAAPVYRLGELERHHVLERRRGSLVSYVVARDATDGAVGLLPVYRSPRPFEPSLDPDALFPGTGAGADATSSPFSTLCSAGGAGGYANHLMLRAGLAAPRTALAAHALIDAARDIAAAAGCARLLVPDLDRTQARWLAEIEAEATAASTREKAVLPIDWNDFAGYLAALPRKRRWQVRQERLAFAEGGTEVRDEPLAAVAVTLAPLLAQTQRRHGEAVDPAAAEFYLTMLAMTPGAVTRALVGYRKGEPVAFSAVVRCADTWTVRAVGRDYAAPDHAEYFNLTYYEPIARAAASGARAIDFGVGSLAAKRFRGCRLQPLRSLLIRSASHRQRKSPLSATRPTLGRAVASESSQVADRGGINGP</sequence>
<protein>
    <submittedName>
        <fullName evidence="3">Acetyltransferase (GNAT) family protein</fullName>
    </submittedName>
</protein>
<feature type="region of interest" description="Disordered" evidence="1">
    <location>
        <begin position="348"/>
        <end position="381"/>
    </location>
</feature>
<name>A0A2M9B843_9ACTN</name>
<accession>A0A2M9B843</accession>
<evidence type="ECO:0000313" key="3">
    <source>
        <dbReference type="EMBL" id="PJJ54091.1"/>
    </source>
</evidence>
<dbReference type="Gene3D" id="3.40.630.30">
    <property type="match status" value="1"/>
</dbReference>
<dbReference type="SUPFAM" id="SSF55729">
    <property type="entry name" value="Acyl-CoA N-acyltransferases (Nat)"/>
    <property type="match status" value="1"/>
</dbReference>
<evidence type="ECO:0000259" key="2">
    <source>
        <dbReference type="Pfam" id="PF13480"/>
    </source>
</evidence>
<dbReference type="Proteomes" id="UP000230842">
    <property type="component" value="Unassembled WGS sequence"/>
</dbReference>
<reference evidence="3 4" key="1">
    <citation type="submission" date="2017-11" db="EMBL/GenBank/DDBJ databases">
        <title>Genomic Encyclopedia of Archaeal and Bacterial Type Strains, Phase II (KMG-II): From Individual Species to Whole Genera.</title>
        <authorList>
            <person name="Goeker M."/>
        </authorList>
    </citation>
    <scope>NUCLEOTIDE SEQUENCE [LARGE SCALE GENOMIC DNA]</scope>
    <source>
        <strain evidence="3 4">DSM 27763</strain>
    </source>
</reference>
<dbReference type="InterPro" id="IPR038740">
    <property type="entry name" value="BioF2-like_GNAT_dom"/>
</dbReference>
<dbReference type="OrthoDB" id="8181984at2"/>
<dbReference type="Pfam" id="PF13480">
    <property type="entry name" value="Acetyltransf_6"/>
    <property type="match status" value="1"/>
</dbReference>
<organism evidence="3 4">
    <name type="scientific">Mumia flava</name>
    <dbReference type="NCBI Taxonomy" id="1348852"/>
    <lineage>
        <taxon>Bacteria</taxon>
        <taxon>Bacillati</taxon>
        <taxon>Actinomycetota</taxon>
        <taxon>Actinomycetes</taxon>
        <taxon>Propionibacteriales</taxon>
        <taxon>Nocardioidaceae</taxon>
        <taxon>Mumia</taxon>
    </lineage>
</organism>
<proteinExistence type="predicted"/>
<keyword evidence="3" id="KW-0808">Transferase</keyword>
<dbReference type="RefSeq" id="WP_100415367.1">
    <property type="nucleotide sequence ID" value="NZ_PGEZ01000002.1"/>
</dbReference>
<gene>
    <name evidence="3" type="ORF">CLV56_3595</name>
</gene>
<dbReference type="EMBL" id="PGEZ01000002">
    <property type="protein sequence ID" value="PJJ54091.1"/>
    <property type="molecule type" value="Genomic_DNA"/>
</dbReference>